<dbReference type="EMBL" id="GBRH01240281">
    <property type="protein sequence ID" value="JAD57614.1"/>
    <property type="molecule type" value="Transcribed_RNA"/>
</dbReference>
<organism evidence="1">
    <name type="scientific">Arundo donax</name>
    <name type="common">Giant reed</name>
    <name type="synonym">Donax arundinaceus</name>
    <dbReference type="NCBI Taxonomy" id="35708"/>
    <lineage>
        <taxon>Eukaryota</taxon>
        <taxon>Viridiplantae</taxon>
        <taxon>Streptophyta</taxon>
        <taxon>Embryophyta</taxon>
        <taxon>Tracheophyta</taxon>
        <taxon>Spermatophyta</taxon>
        <taxon>Magnoliopsida</taxon>
        <taxon>Liliopsida</taxon>
        <taxon>Poales</taxon>
        <taxon>Poaceae</taxon>
        <taxon>PACMAD clade</taxon>
        <taxon>Arundinoideae</taxon>
        <taxon>Arundineae</taxon>
        <taxon>Arundo</taxon>
    </lineage>
</organism>
<dbReference type="AlphaFoldDB" id="A0A0A9B0Z5"/>
<accession>A0A0A9B0Z5</accession>
<protein>
    <submittedName>
        <fullName evidence="1">Uncharacterized protein</fullName>
    </submittedName>
</protein>
<proteinExistence type="predicted"/>
<reference evidence="1" key="2">
    <citation type="journal article" date="2015" name="Data Brief">
        <title>Shoot transcriptome of the giant reed, Arundo donax.</title>
        <authorList>
            <person name="Barrero R.A."/>
            <person name="Guerrero F.D."/>
            <person name="Moolhuijzen P."/>
            <person name="Goolsby J.A."/>
            <person name="Tidwell J."/>
            <person name="Bellgard S.E."/>
            <person name="Bellgard M.I."/>
        </authorList>
    </citation>
    <scope>NUCLEOTIDE SEQUENCE</scope>
    <source>
        <tissue evidence="1">Shoot tissue taken approximately 20 cm above the soil surface</tissue>
    </source>
</reference>
<name>A0A0A9B0Z5_ARUDO</name>
<evidence type="ECO:0000313" key="1">
    <source>
        <dbReference type="EMBL" id="JAD57614.1"/>
    </source>
</evidence>
<reference evidence="1" key="1">
    <citation type="submission" date="2014-09" db="EMBL/GenBank/DDBJ databases">
        <authorList>
            <person name="Magalhaes I.L.F."/>
            <person name="Oliveira U."/>
            <person name="Santos F.R."/>
            <person name="Vidigal T.H.D.A."/>
            <person name="Brescovit A.D."/>
            <person name="Santos A.J."/>
        </authorList>
    </citation>
    <scope>NUCLEOTIDE SEQUENCE</scope>
    <source>
        <tissue evidence="1">Shoot tissue taken approximately 20 cm above the soil surface</tissue>
    </source>
</reference>
<sequence>MVSSFYLCRLQPSPQYDSQNMQPHRPIYAVTIPLHRSTEGTLFSFVQEYPVLDQSFDAGVII</sequence>